<protein>
    <recommendedName>
        <fullName evidence="7">Preprotein translocase subunit TatC</fullName>
    </recommendedName>
</protein>
<dbReference type="GO" id="GO:0046872">
    <property type="term" value="F:metal ion binding"/>
    <property type="evidence" value="ECO:0007669"/>
    <property type="project" value="UniProtKB-KW"/>
</dbReference>
<keyword evidence="2" id="KW-0349">Heme</keyword>
<dbReference type="Proteomes" id="UP000027647">
    <property type="component" value="Unassembled WGS sequence"/>
</dbReference>
<evidence type="ECO:0000313" key="6">
    <source>
        <dbReference type="Proteomes" id="UP000027647"/>
    </source>
</evidence>
<dbReference type="eggNOG" id="COG2346">
    <property type="taxonomic scope" value="Bacteria"/>
</dbReference>
<proteinExistence type="predicted"/>
<keyword evidence="6" id="KW-1185">Reference proteome</keyword>
<dbReference type="Gene3D" id="1.10.490.10">
    <property type="entry name" value="Globins"/>
    <property type="match status" value="1"/>
</dbReference>
<dbReference type="InterPro" id="IPR012292">
    <property type="entry name" value="Globin/Proto"/>
</dbReference>
<keyword evidence="4" id="KW-0408">Iron</keyword>
<evidence type="ECO:0000256" key="3">
    <source>
        <dbReference type="ARBA" id="ARBA00022723"/>
    </source>
</evidence>
<dbReference type="CDD" id="cd08916">
    <property type="entry name" value="TrHb3_P"/>
    <property type="match status" value="1"/>
</dbReference>
<dbReference type="EMBL" id="JMIW01000003">
    <property type="protein sequence ID" value="KEO90451.1"/>
    <property type="molecule type" value="Genomic_DNA"/>
</dbReference>
<dbReference type="Pfam" id="PF01152">
    <property type="entry name" value="Bac_globin"/>
    <property type="match status" value="1"/>
</dbReference>
<dbReference type="SUPFAM" id="SSF46458">
    <property type="entry name" value="Globin-like"/>
    <property type="match status" value="1"/>
</dbReference>
<keyword evidence="1" id="KW-0813">Transport</keyword>
<sequence length="159" mass="18215">MSTTIERPREQVILARVAKRANAEACGVDEHFISLMVERFYASIREDDLLSAIFANRISNWPEHLERMKSFWRSILFNSGEFSGNPMAKHMTIPGLEEVHFRRWLELFYATLRELEQHEEGTVLVAERARAIADSLFTGITIRRDGISGSKAGKDLPHV</sequence>
<evidence type="ECO:0000256" key="4">
    <source>
        <dbReference type="ARBA" id="ARBA00023004"/>
    </source>
</evidence>
<gene>
    <name evidence="5" type="ORF">EH31_10205</name>
</gene>
<dbReference type="OrthoDB" id="25954at2"/>
<dbReference type="GO" id="GO:0019825">
    <property type="term" value="F:oxygen binding"/>
    <property type="evidence" value="ECO:0007669"/>
    <property type="project" value="InterPro"/>
</dbReference>
<evidence type="ECO:0000256" key="1">
    <source>
        <dbReference type="ARBA" id="ARBA00022448"/>
    </source>
</evidence>
<dbReference type="GO" id="GO:0020037">
    <property type="term" value="F:heme binding"/>
    <property type="evidence" value="ECO:0007669"/>
    <property type="project" value="InterPro"/>
</dbReference>
<name>A0A074M6Q8_ERYLO</name>
<organism evidence="5 6">
    <name type="scientific">Erythrobacter longus</name>
    <dbReference type="NCBI Taxonomy" id="1044"/>
    <lineage>
        <taxon>Bacteria</taxon>
        <taxon>Pseudomonadati</taxon>
        <taxon>Pseudomonadota</taxon>
        <taxon>Alphaproteobacteria</taxon>
        <taxon>Sphingomonadales</taxon>
        <taxon>Erythrobacteraceae</taxon>
        <taxon>Erythrobacter/Porphyrobacter group</taxon>
        <taxon>Erythrobacter</taxon>
    </lineage>
</organism>
<reference evidence="5 6" key="1">
    <citation type="submission" date="2014-04" db="EMBL/GenBank/DDBJ databases">
        <title>A comprehensive comparison of genomes of Erythrobacter spp. strains.</title>
        <authorList>
            <person name="Zheng Q."/>
        </authorList>
    </citation>
    <scope>NUCLEOTIDE SEQUENCE [LARGE SCALE GENOMIC DNA]</scope>
    <source>
        <strain evidence="5 6">DSM 6997</strain>
    </source>
</reference>
<dbReference type="InterPro" id="IPR009050">
    <property type="entry name" value="Globin-like_sf"/>
</dbReference>
<accession>A0A074M6Q8</accession>
<evidence type="ECO:0008006" key="7">
    <source>
        <dbReference type="Google" id="ProtNLM"/>
    </source>
</evidence>
<evidence type="ECO:0000313" key="5">
    <source>
        <dbReference type="EMBL" id="KEO90451.1"/>
    </source>
</evidence>
<dbReference type="InterPro" id="IPR001486">
    <property type="entry name" value="Hemoglobin_trunc"/>
</dbReference>
<comment type="caution">
    <text evidence="5">The sequence shown here is derived from an EMBL/GenBank/DDBJ whole genome shotgun (WGS) entry which is preliminary data.</text>
</comment>
<dbReference type="STRING" id="1044.EH31_10205"/>
<keyword evidence="3" id="KW-0479">Metal-binding</keyword>
<evidence type="ECO:0000256" key="2">
    <source>
        <dbReference type="ARBA" id="ARBA00022617"/>
    </source>
</evidence>
<dbReference type="AlphaFoldDB" id="A0A074M6Q8"/>
<dbReference type="RefSeq" id="WP_051699108.1">
    <property type="nucleotide sequence ID" value="NZ_JMIW01000003.1"/>
</dbReference>